<dbReference type="PANTHER" id="PTHR44051">
    <property type="entry name" value="GLUTATHIONE S-TRANSFERASE-RELATED"/>
    <property type="match status" value="1"/>
</dbReference>
<dbReference type="EMBL" id="UOEE01000251">
    <property type="protein sequence ID" value="VAV97848.1"/>
    <property type="molecule type" value="Genomic_DNA"/>
</dbReference>
<evidence type="ECO:0000259" key="2">
    <source>
        <dbReference type="PROSITE" id="PS50405"/>
    </source>
</evidence>
<feature type="domain" description="GST N-terminal" evidence="1">
    <location>
        <begin position="1"/>
        <end position="83"/>
    </location>
</feature>
<dbReference type="PROSITE" id="PS50405">
    <property type="entry name" value="GST_CTER"/>
    <property type="match status" value="1"/>
</dbReference>
<dbReference type="CDD" id="cd00570">
    <property type="entry name" value="GST_N_family"/>
    <property type="match status" value="1"/>
</dbReference>
<dbReference type="Gene3D" id="3.40.30.10">
    <property type="entry name" value="Glutaredoxin"/>
    <property type="match status" value="1"/>
</dbReference>
<name>A0A3B0SBC6_9ZZZZ</name>
<evidence type="ECO:0000313" key="3">
    <source>
        <dbReference type="EMBL" id="VAV97848.1"/>
    </source>
</evidence>
<dbReference type="InterPro" id="IPR036249">
    <property type="entry name" value="Thioredoxin-like_sf"/>
</dbReference>
<dbReference type="GO" id="GO:0016740">
    <property type="term" value="F:transferase activity"/>
    <property type="evidence" value="ECO:0007669"/>
    <property type="project" value="UniProtKB-KW"/>
</dbReference>
<dbReference type="Gene3D" id="1.20.1050.10">
    <property type="match status" value="1"/>
</dbReference>
<protein>
    <submittedName>
        <fullName evidence="3">Glutathione S-transferase family protein</fullName>
    </submittedName>
</protein>
<dbReference type="InterPro" id="IPR004045">
    <property type="entry name" value="Glutathione_S-Trfase_N"/>
</dbReference>
<feature type="domain" description="GST C-terminal" evidence="2">
    <location>
        <begin position="88"/>
        <end position="221"/>
    </location>
</feature>
<dbReference type="InterPro" id="IPR010987">
    <property type="entry name" value="Glutathione-S-Trfase_C-like"/>
</dbReference>
<dbReference type="AlphaFoldDB" id="A0A3B0SBC6"/>
<dbReference type="InterPro" id="IPR040079">
    <property type="entry name" value="Glutathione_S-Trfase"/>
</dbReference>
<organism evidence="3">
    <name type="scientific">hydrothermal vent metagenome</name>
    <dbReference type="NCBI Taxonomy" id="652676"/>
    <lineage>
        <taxon>unclassified sequences</taxon>
        <taxon>metagenomes</taxon>
        <taxon>ecological metagenomes</taxon>
    </lineage>
</organism>
<dbReference type="Pfam" id="PF00043">
    <property type="entry name" value="GST_C"/>
    <property type="match status" value="1"/>
</dbReference>
<evidence type="ECO:0000259" key="1">
    <source>
        <dbReference type="PROSITE" id="PS50404"/>
    </source>
</evidence>
<dbReference type="PANTHER" id="PTHR44051:SF8">
    <property type="entry name" value="GLUTATHIONE S-TRANSFERASE GSTA"/>
    <property type="match status" value="1"/>
</dbReference>
<dbReference type="PROSITE" id="PS50404">
    <property type="entry name" value="GST_NTER"/>
    <property type="match status" value="1"/>
</dbReference>
<dbReference type="SFLD" id="SFLDG00358">
    <property type="entry name" value="Main_(cytGST)"/>
    <property type="match status" value="1"/>
</dbReference>
<accession>A0A3B0SBC6</accession>
<proteinExistence type="predicted"/>
<dbReference type="InterPro" id="IPR004046">
    <property type="entry name" value="GST_C"/>
</dbReference>
<dbReference type="CDD" id="cd00299">
    <property type="entry name" value="GST_C_family"/>
    <property type="match status" value="1"/>
</dbReference>
<dbReference type="InterPro" id="IPR036282">
    <property type="entry name" value="Glutathione-S-Trfase_C_sf"/>
</dbReference>
<dbReference type="Pfam" id="PF13417">
    <property type="entry name" value="GST_N_3"/>
    <property type="match status" value="1"/>
</dbReference>
<dbReference type="SFLD" id="SFLDS00019">
    <property type="entry name" value="Glutathione_Transferase_(cytos"/>
    <property type="match status" value="1"/>
</dbReference>
<sequence length="226" mass="25683">MKRTLFHWPLDPGSREVRLVLGEKRLAFVAAQLDFPADQGKLQQMNPSARPPVLREEEPGETRIICESLAIIAYLEETKTTHSLLPDTAMQRAEVRRLQSWFAEKFQSEVLGLILYERIEKPMLGLGSPDAAAMREGKRNLRQHLGYLQSLIAARNWLAGDMLSLADLAAMASLSCLDYFGDVPFEEFPIFKNWYVRLKSRPSFRPLLDDSFPGIAPAPQYSDLDF</sequence>
<reference evidence="3" key="1">
    <citation type="submission" date="2018-06" db="EMBL/GenBank/DDBJ databases">
        <authorList>
            <person name="Zhirakovskaya E."/>
        </authorList>
    </citation>
    <scope>NUCLEOTIDE SEQUENCE</scope>
</reference>
<keyword evidence="3" id="KW-0808">Transferase</keyword>
<dbReference type="SUPFAM" id="SSF47616">
    <property type="entry name" value="GST C-terminal domain-like"/>
    <property type="match status" value="1"/>
</dbReference>
<gene>
    <name evidence="3" type="ORF">MNBD_ALPHA06-932</name>
</gene>
<dbReference type="SUPFAM" id="SSF52833">
    <property type="entry name" value="Thioredoxin-like"/>
    <property type="match status" value="1"/>
</dbReference>